<feature type="compositionally biased region" description="Basic and acidic residues" evidence="1">
    <location>
        <begin position="84"/>
        <end position="94"/>
    </location>
</feature>
<evidence type="ECO:0000313" key="2">
    <source>
        <dbReference type="EMBL" id="GGY17314.1"/>
    </source>
</evidence>
<protein>
    <submittedName>
        <fullName evidence="2">Uncharacterized protein</fullName>
    </submittedName>
</protein>
<organism evidence="2 3">
    <name type="scientific">Streptomyces minutiscleroticus</name>
    <dbReference type="NCBI Taxonomy" id="68238"/>
    <lineage>
        <taxon>Bacteria</taxon>
        <taxon>Bacillati</taxon>
        <taxon>Actinomycetota</taxon>
        <taxon>Actinomycetes</taxon>
        <taxon>Kitasatosporales</taxon>
        <taxon>Streptomycetaceae</taxon>
        <taxon>Streptomyces</taxon>
    </lineage>
</organism>
<evidence type="ECO:0000313" key="3">
    <source>
        <dbReference type="Proteomes" id="UP000619244"/>
    </source>
</evidence>
<proteinExistence type="predicted"/>
<dbReference type="EMBL" id="BMVU01000116">
    <property type="protein sequence ID" value="GGY17314.1"/>
    <property type="molecule type" value="Genomic_DNA"/>
</dbReference>
<accession>A0A918P316</accession>
<feature type="region of interest" description="Disordered" evidence="1">
    <location>
        <begin position="68"/>
        <end position="116"/>
    </location>
</feature>
<dbReference type="RefSeq" id="WP_190195245.1">
    <property type="nucleotide sequence ID" value="NZ_BMVU01000116.1"/>
</dbReference>
<keyword evidence="3" id="KW-1185">Reference proteome</keyword>
<reference evidence="2" key="2">
    <citation type="submission" date="2020-09" db="EMBL/GenBank/DDBJ databases">
        <authorList>
            <person name="Sun Q."/>
            <person name="Ohkuma M."/>
        </authorList>
    </citation>
    <scope>NUCLEOTIDE SEQUENCE</scope>
    <source>
        <strain evidence="2">JCM 4790</strain>
    </source>
</reference>
<comment type="caution">
    <text evidence="2">The sequence shown here is derived from an EMBL/GenBank/DDBJ whole genome shotgun (WGS) entry which is preliminary data.</text>
</comment>
<evidence type="ECO:0000256" key="1">
    <source>
        <dbReference type="SAM" id="MobiDB-lite"/>
    </source>
</evidence>
<dbReference type="Proteomes" id="UP000619244">
    <property type="component" value="Unassembled WGS sequence"/>
</dbReference>
<name>A0A918P316_9ACTN</name>
<sequence>MERYGAIAAIAPFAAAVSAFDRLKDDLGGPRAAVLAHHEMEELIEMQGLEVLRLLFQGHLDLRARVERDQQQHAGTAGLVGPDGLRRPYRETGHHRDRPACSAPSPLSGAPGGTRA</sequence>
<reference evidence="2" key="1">
    <citation type="journal article" date="2014" name="Int. J. Syst. Evol. Microbiol.">
        <title>Complete genome sequence of Corynebacterium casei LMG S-19264T (=DSM 44701T), isolated from a smear-ripened cheese.</title>
        <authorList>
            <consortium name="US DOE Joint Genome Institute (JGI-PGF)"/>
            <person name="Walter F."/>
            <person name="Albersmeier A."/>
            <person name="Kalinowski J."/>
            <person name="Ruckert C."/>
        </authorList>
    </citation>
    <scope>NUCLEOTIDE SEQUENCE</scope>
    <source>
        <strain evidence="2">JCM 4790</strain>
    </source>
</reference>
<gene>
    <name evidence="2" type="ORF">GCM10010358_81020</name>
</gene>
<dbReference type="AlphaFoldDB" id="A0A918P316"/>